<dbReference type="OrthoDB" id="6638186at2"/>
<feature type="transmembrane region" description="Helical" evidence="1">
    <location>
        <begin position="5"/>
        <end position="23"/>
    </location>
</feature>
<accession>A0A2P5TMX4</accession>
<name>A0A2P5TMX4_9GAMM</name>
<dbReference type="RefSeq" id="WP_104486064.1">
    <property type="nucleotide sequence ID" value="NZ_BMYB01000012.1"/>
</dbReference>
<protein>
    <submittedName>
        <fullName evidence="2">Uncharacterized protein</fullName>
    </submittedName>
</protein>
<evidence type="ECO:0000313" key="3">
    <source>
        <dbReference type="Proteomes" id="UP000242231"/>
    </source>
</evidence>
<feature type="transmembrane region" description="Helical" evidence="1">
    <location>
        <begin position="43"/>
        <end position="65"/>
    </location>
</feature>
<dbReference type="EMBL" id="MPZM01000011">
    <property type="protein sequence ID" value="PPL16868.1"/>
    <property type="molecule type" value="Genomic_DNA"/>
</dbReference>
<reference evidence="3" key="1">
    <citation type="submission" date="2016-11" db="EMBL/GenBank/DDBJ databases">
        <authorList>
            <person name="Sisinthy S."/>
            <person name="Ara S."/>
            <person name="Gundlapally S.R."/>
        </authorList>
    </citation>
    <scope>NUCLEOTIDE SEQUENCE [LARGE SCALE GENOMIC DNA]</scope>
    <source>
        <strain evidence="3">V1-41</strain>
    </source>
</reference>
<dbReference type="Proteomes" id="UP000242231">
    <property type="component" value="Unassembled WGS sequence"/>
</dbReference>
<keyword evidence="1" id="KW-0812">Transmembrane</keyword>
<sequence>MSVKIFLNFIFLAVIFWFSYKIQSFLVYENLKDLIDILKNASAMIFTIVGIWLAYIYPNAITAIVKPGSVEYIAGEQDARRIEMLVGIIVTSAVVIIGIVLFFVIKTAFSGLEFYAQNVKYIKPFGFAVIFFLSYLQITSIGKVIVSNVMFINDFHTKLNDRKIEDQM</sequence>
<evidence type="ECO:0000313" key="2">
    <source>
        <dbReference type="EMBL" id="PPL16868.1"/>
    </source>
</evidence>
<keyword evidence="1" id="KW-0472">Membrane</keyword>
<gene>
    <name evidence="2" type="ORF">UN63_07015</name>
</gene>
<organism evidence="2 3">
    <name type="scientific">Oceanisphaera arctica</name>
    <dbReference type="NCBI Taxonomy" id="641510"/>
    <lineage>
        <taxon>Bacteria</taxon>
        <taxon>Pseudomonadati</taxon>
        <taxon>Pseudomonadota</taxon>
        <taxon>Gammaproteobacteria</taxon>
        <taxon>Aeromonadales</taxon>
        <taxon>Aeromonadaceae</taxon>
        <taxon>Oceanisphaera</taxon>
    </lineage>
</organism>
<comment type="caution">
    <text evidence="2">The sequence shown here is derived from an EMBL/GenBank/DDBJ whole genome shotgun (WGS) entry which is preliminary data.</text>
</comment>
<dbReference type="AlphaFoldDB" id="A0A2P5TMX4"/>
<proteinExistence type="predicted"/>
<evidence type="ECO:0000256" key="1">
    <source>
        <dbReference type="SAM" id="Phobius"/>
    </source>
</evidence>
<feature type="transmembrane region" description="Helical" evidence="1">
    <location>
        <begin position="85"/>
        <end position="105"/>
    </location>
</feature>
<feature type="transmembrane region" description="Helical" evidence="1">
    <location>
        <begin position="125"/>
        <end position="146"/>
    </location>
</feature>
<keyword evidence="1" id="KW-1133">Transmembrane helix</keyword>
<keyword evidence="3" id="KW-1185">Reference proteome</keyword>